<gene>
    <name evidence="1" type="ORF">DP923_14695</name>
</gene>
<protein>
    <submittedName>
        <fullName evidence="1">Uncharacterized protein</fullName>
    </submittedName>
</protein>
<dbReference type="RefSeq" id="WP_112306611.1">
    <property type="nucleotide sequence ID" value="NZ_QMDV01000004.1"/>
</dbReference>
<reference evidence="1 2" key="2">
    <citation type="submission" date="2018-07" db="EMBL/GenBank/DDBJ databases">
        <title>Pontibacter sp. 2b14 genomic sequence and assembly.</title>
        <authorList>
            <person name="Du Z.-J."/>
        </authorList>
    </citation>
    <scope>NUCLEOTIDE SEQUENCE [LARGE SCALE GENOMIC DNA]</scope>
    <source>
        <strain evidence="1 2">2b14</strain>
    </source>
</reference>
<accession>A0A364RCD1</accession>
<dbReference type="EMBL" id="QMDV01000004">
    <property type="protein sequence ID" value="RAU81933.1"/>
    <property type="molecule type" value="Genomic_DNA"/>
</dbReference>
<evidence type="ECO:0000313" key="1">
    <source>
        <dbReference type="EMBL" id="RAU81933.1"/>
    </source>
</evidence>
<dbReference type="OrthoDB" id="1491962at2"/>
<dbReference type="Proteomes" id="UP000251692">
    <property type="component" value="Unassembled WGS sequence"/>
</dbReference>
<reference evidence="1 2" key="1">
    <citation type="submission" date="2018-06" db="EMBL/GenBank/DDBJ databases">
        <authorList>
            <person name="Liu Z.-W."/>
        </authorList>
    </citation>
    <scope>NUCLEOTIDE SEQUENCE [LARGE SCALE GENOMIC DNA]</scope>
    <source>
        <strain evidence="1 2">2b14</strain>
    </source>
</reference>
<keyword evidence="2" id="KW-1185">Reference proteome</keyword>
<comment type="caution">
    <text evidence="1">The sequence shown here is derived from an EMBL/GenBank/DDBJ whole genome shotgun (WGS) entry which is preliminary data.</text>
</comment>
<evidence type="ECO:0000313" key="2">
    <source>
        <dbReference type="Proteomes" id="UP000251692"/>
    </source>
</evidence>
<name>A0A364RCD1_9BACT</name>
<proteinExistence type="predicted"/>
<organism evidence="1 2">
    <name type="scientific">Pontibacter arcticus</name>
    <dbReference type="NCBI Taxonomy" id="2080288"/>
    <lineage>
        <taxon>Bacteria</taxon>
        <taxon>Pseudomonadati</taxon>
        <taxon>Bacteroidota</taxon>
        <taxon>Cytophagia</taxon>
        <taxon>Cytophagales</taxon>
        <taxon>Hymenobacteraceae</taxon>
        <taxon>Pontibacter</taxon>
    </lineage>
</organism>
<sequence>MPFNEFLKRLLGSAGISSTCTTLRRSSGFRAGYQAAVTSGAIPQLAASFFKTFHYQLAGLPTNLRVQYMTEGNRQSLILFYDTTIKPTDFLYLFEYLKEQVLLQEYTMHCADKRELQHERYTEQVEKYLLVPPAKDVAGTSLFNQRYGNIALDYVKVNNKPGYIRLSANAYTDPYFSEVLTFTDLIEKVLHPRQGEV</sequence>
<dbReference type="AlphaFoldDB" id="A0A364RCD1"/>